<evidence type="ECO:0000256" key="7">
    <source>
        <dbReference type="ARBA" id="ARBA00023098"/>
    </source>
</evidence>
<keyword evidence="7" id="KW-0443">Lipid metabolism</keyword>
<keyword evidence="6 10" id="KW-1133">Transmembrane helix</keyword>
<comment type="pathway">
    <text evidence="2">Lipid metabolism.</text>
</comment>
<dbReference type="GO" id="GO:0004758">
    <property type="term" value="F:serine C-palmitoyltransferase activity"/>
    <property type="evidence" value="ECO:0007669"/>
    <property type="project" value="TreeGrafter"/>
</dbReference>
<dbReference type="PANTHER" id="PTHR47084:SF1">
    <property type="entry name" value="SERINE PALMITOYLTRANSFERASE SMALL SUBUNIT A"/>
    <property type="match status" value="1"/>
</dbReference>
<evidence type="ECO:0000256" key="6">
    <source>
        <dbReference type="ARBA" id="ARBA00022989"/>
    </source>
</evidence>
<dbReference type="InterPro" id="IPR024512">
    <property type="entry name" value="Ser_palmitoyltrfase_ssu-like"/>
</dbReference>
<dbReference type="GO" id="GO:0005789">
    <property type="term" value="C:endoplasmic reticulum membrane"/>
    <property type="evidence" value="ECO:0007669"/>
    <property type="project" value="UniProtKB-SubCell"/>
</dbReference>
<evidence type="ECO:0000256" key="4">
    <source>
        <dbReference type="ARBA" id="ARBA00022824"/>
    </source>
</evidence>
<accession>A0A915IPT9</accession>
<feature type="transmembrane region" description="Helical" evidence="10">
    <location>
        <begin position="12"/>
        <end position="36"/>
    </location>
</feature>
<evidence type="ECO:0000256" key="9">
    <source>
        <dbReference type="ARBA" id="ARBA00038370"/>
    </source>
</evidence>
<comment type="subcellular location">
    <subcellularLocation>
        <location evidence="1">Endoplasmic reticulum membrane</location>
        <topology evidence="1">Multi-pass membrane protein</topology>
    </subcellularLocation>
</comment>
<sequence length="150" mass="17640">MENSAGKDKRSLWGRITYYVWWLHLQYLLTTGLYMLEPWERALFNIVVISLLSILKIMNAITSSEKQENQKLYQRTTCLLCNEQECPSSFLLFHIRNVHLHTVEDMPEDKRIVYDKYSRELSDVLTFMCKELSNSSEVLGKSQKIATEVL</sequence>
<evidence type="ECO:0000313" key="12">
    <source>
        <dbReference type="WBParaSite" id="nRc.2.0.1.t16002-RA"/>
    </source>
</evidence>
<dbReference type="GO" id="GO:0017059">
    <property type="term" value="C:serine palmitoyltransferase complex"/>
    <property type="evidence" value="ECO:0007669"/>
    <property type="project" value="TreeGrafter"/>
</dbReference>
<name>A0A915IPT9_ROMCU</name>
<dbReference type="PANTHER" id="PTHR47084">
    <property type="entry name" value="SERINE PALMITOYLTRANSFERASE SMALL SUBUNIT A"/>
    <property type="match status" value="1"/>
</dbReference>
<keyword evidence="11" id="KW-1185">Reference proteome</keyword>
<evidence type="ECO:0000256" key="5">
    <source>
        <dbReference type="ARBA" id="ARBA00022919"/>
    </source>
</evidence>
<dbReference type="Proteomes" id="UP000887565">
    <property type="component" value="Unplaced"/>
</dbReference>
<dbReference type="GO" id="GO:0046513">
    <property type="term" value="P:ceramide biosynthetic process"/>
    <property type="evidence" value="ECO:0007669"/>
    <property type="project" value="TreeGrafter"/>
</dbReference>
<dbReference type="Pfam" id="PF11779">
    <property type="entry name" value="SPT_ssu-like"/>
    <property type="match status" value="1"/>
</dbReference>
<evidence type="ECO:0000256" key="1">
    <source>
        <dbReference type="ARBA" id="ARBA00004477"/>
    </source>
</evidence>
<evidence type="ECO:0000313" key="11">
    <source>
        <dbReference type="Proteomes" id="UP000887565"/>
    </source>
</evidence>
<feature type="transmembrane region" description="Helical" evidence="10">
    <location>
        <begin position="42"/>
        <end position="61"/>
    </location>
</feature>
<evidence type="ECO:0000256" key="3">
    <source>
        <dbReference type="ARBA" id="ARBA00022692"/>
    </source>
</evidence>
<dbReference type="AlphaFoldDB" id="A0A915IPT9"/>
<keyword evidence="3 10" id="KW-0812">Transmembrane</keyword>
<keyword evidence="5" id="KW-0746">Sphingolipid metabolism</keyword>
<evidence type="ECO:0000256" key="2">
    <source>
        <dbReference type="ARBA" id="ARBA00005189"/>
    </source>
</evidence>
<comment type="similarity">
    <text evidence="9">Belongs to the SPTSS family. SPTSSA subfamily.</text>
</comment>
<keyword evidence="4" id="KW-0256">Endoplasmic reticulum</keyword>
<dbReference type="InterPro" id="IPR051900">
    <property type="entry name" value="SPT_small_subunit"/>
</dbReference>
<dbReference type="WBParaSite" id="nRc.2.0.1.t16002-RA">
    <property type="protein sequence ID" value="nRc.2.0.1.t16002-RA"/>
    <property type="gene ID" value="nRc.2.0.1.g16002"/>
</dbReference>
<reference evidence="12" key="1">
    <citation type="submission" date="2022-11" db="UniProtKB">
        <authorList>
            <consortium name="WormBaseParasite"/>
        </authorList>
    </citation>
    <scope>IDENTIFICATION</scope>
</reference>
<evidence type="ECO:0000256" key="8">
    <source>
        <dbReference type="ARBA" id="ARBA00023136"/>
    </source>
</evidence>
<organism evidence="11 12">
    <name type="scientific">Romanomermis culicivorax</name>
    <name type="common">Nematode worm</name>
    <dbReference type="NCBI Taxonomy" id="13658"/>
    <lineage>
        <taxon>Eukaryota</taxon>
        <taxon>Metazoa</taxon>
        <taxon>Ecdysozoa</taxon>
        <taxon>Nematoda</taxon>
        <taxon>Enoplea</taxon>
        <taxon>Dorylaimia</taxon>
        <taxon>Mermithida</taxon>
        <taxon>Mermithoidea</taxon>
        <taxon>Mermithidae</taxon>
        <taxon>Romanomermis</taxon>
    </lineage>
</organism>
<protein>
    <submittedName>
        <fullName evidence="12">Uncharacterized protein</fullName>
    </submittedName>
</protein>
<evidence type="ECO:0000256" key="10">
    <source>
        <dbReference type="SAM" id="Phobius"/>
    </source>
</evidence>
<proteinExistence type="inferred from homology"/>
<keyword evidence="8 10" id="KW-0472">Membrane</keyword>